<sequence length="313" mass="35930">LYNAKLPIRSEGYDWKGVLPGNSSKVVWTEYLPYEELPQVLNPTSGFIQNCNNTPFITTTGDNNPNREKYSDTFGIESRMSNRALRALELFGKDQSISAKEFEQYKYDMRYSDESYMSQFVNRVISLSDKFEDDQLMEGVDILKSWDKNTNFENKHASLPIISFGWFMEISPDLVPDEQLIESFTFGVKYLYNHYGRLDVIWGNVNRLIRGSLNLGIAGGPDVSHAVYGLPTEEGYLKGYAGDAFLMLVEWGKDGQVSSQSIHQYGSNTQHESSPHYSDQARLFVNRNMKPVWLTLQVIKENVERVYSPSEWK</sequence>
<dbReference type="GO" id="GO:0016787">
    <property type="term" value="F:hydrolase activity"/>
    <property type="evidence" value="ECO:0007669"/>
    <property type="project" value="InterPro"/>
</dbReference>
<gene>
    <name evidence="1" type="ORF">METZ01_LOCUS262036</name>
</gene>
<dbReference type="PANTHER" id="PTHR34218">
    <property type="entry name" value="PEPTIDASE S45 PENICILLIN AMIDASE"/>
    <property type="match status" value="1"/>
</dbReference>
<dbReference type="EMBL" id="UINC01073077">
    <property type="protein sequence ID" value="SVC09182.1"/>
    <property type="molecule type" value="Genomic_DNA"/>
</dbReference>
<protein>
    <recommendedName>
        <fullName evidence="2">Acylase</fullName>
    </recommendedName>
</protein>
<evidence type="ECO:0000313" key="1">
    <source>
        <dbReference type="EMBL" id="SVC09182.1"/>
    </source>
</evidence>
<organism evidence="1">
    <name type="scientific">marine metagenome</name>
    <dbReference type="NCBI Taxonomy" id="408172"/>
    <lineage>
        <taxon>unclassified sequences</taxon>
        <taxon>metagenomes</taxon>
        <taxon>ecological metagenomes</taxon>
    </lineage>
</organism>
<dbReference type="Gene3D" id="3.60.20.10">
    <property type="entry name" value="Glutamine Phosphoribosylpyrophosphate, subunit 1, domain 1"/>
    <property type="match status" value="2"/>
</dbReference>
<dbReference type="InterPro" id="IPR002692">
    <property type="entry name" value="S45"/>
</dbReference>
<dbReference type="Pfam" id="PF01804">
    <property type="entry name" value="Penicil_amidase"/>
    <property type="match status" value="1"/>
</dbReference>
<dbReference type="PANTHER" id="PTHR34218:SF3">
    <property type="entry name" value="ACYL-HOMOSERINE LACTONE ACYLASE PVDQ"/>
    <property type="match status" value="1"/>
</dbReference>
<dbReference type="InterPro" id="IPR029055">
    <property type="entry name" value="Ntn_hydrolases_N"/>
</dbReference>
<name>A0A382JCV4_9ZZZZ</name>
<dbReference type="GO" id="GO:0017000">
    <property type="term" value="P:antibiotic biosynthetic process"/>
    <property type="evidence" value="ECO:0007669"/>
    <property type="project" value="InterPro"/>
</dbReference>
<dbReference type="SUPFAM" id="SSF56235">
    <property type="entry name" value="N-terminal nucleophile aminohydrolases (Ntn hydrolases)"/>
    <property type="match status" value="1"/>
</dbReference>
<proteinExistence type="predicted"/>
<reference evidence="1" key="1">
    <citation type="submission" date="2018-05" db="EMBL/GenBank/DDBJ databases">
        <authorList>
            <person name="Lanie J.A."/>
            <person name="Ng W.-L."/>
            <person name="Kazmierczak K.M."/>
            <person name="Andrzejewski T.M."/>
            <person name="Davidsen T.M."/>
            <person name="Wayne K.J."/>
            <person name="Tettelin H."/>
            <person name="Glass J.I."/>
            <person name="Rusch D."/>
            <person name="Podicherti R."/>
            <person name="Tsui H.-C.T."/>
            <person name="Winkler M.E."/>
        </authorList>
    </citation>
    <scope>NUCLEOTIDE SEQUENCE</scope>
</reference>
<accession>A0A382JCV4</accession>
<feature type="non-terminal residue" evidence="1">
    <location>
        <position position="1"/>
    </location>
</feature>
<evidence type="ECO:0008006" key="2">
    <source>
        <dbReference type="Google" id="ProtNLM"/>
    </source>
</evidence>
<dbReference type="AlphaFoldDB" id="A0A382JCV4"/>